<comment type="caution">
    <text evidence="2">The sequence shown here is derived from an EMBL/GenBank/DDBJ whole genome shotgun (WGS) entry which is preliminary data.</text>
</comment>
<keyword evidence="1" id="KW-0732">Signal</keyword>
<dbReference type="EMBL" id="UYIV01000001">
    <property type="protein sequence ID" value="VDH04125.1"/>
    <property type="molecule type" value="Genomic_DNA"/>
</dbReference>
<sequence>MNKTTVKISVLAFLGFMTYGYAQQQQQDPYKGKVGVNTIEPSATMDVQPNSDNARVEAKTNEGIIAPKLSKTRIANIETPVEGTLVYATDETTSPISAYTGGDTKVAKITEKGYYFYNGTEWVKAGAEAVDQLWAQRDNNGVTETYLKPANGDNNTVQYRNNGVFELKLGNPIATDFDWQNGQGLNIGKTPFGIYSTSDVLPQVGYGGNSDLNYFTFSHNQGLLKENHVNGKTNPYYFQNETKIIAKDITSPISQIIAQTNSANLFSNNTVSNLIGIRATTYGGQQQQYSLGTVTNNIGGQFATNNYATSKNMYGISALVRNYGKVNIIKGLYSDIHSQSIHNGVYTPSSMDHIYGTDSNVYLTPNSTIGNYAIAVRGFIRAYSNSTTENLVNNFVYTDVQQDANVKNLYGVRVSSSVNSGANVTNSYGVYVNSMKSDGIKGEVFSIYTNNGYVYFGDRVGVGTKTPMERLEVSGNILSNGGLKSSINASDGLGGYVELINDAKTGGTLSKRWRIYNMQSQGTNNYADGLHFWGVCRRWN</sequence>
<proteinExistence type="predicted"/>
<reference evidence="2 3" key="1">
    <citation type="submission" date="2018-11" db="EMBL/GenBank/DDBJ databases">
        <authorList>
            <consortium name="Pathogen Informatics"/>
        </authorList>
    </citation>
    <scope>NUCLEOTIDE SEQUENCE [LARGE SCALE GENOMIC DNA]</scope>
    <source>
        <strain evidence="2 3">NCTC12929</strain>
    </source>
</reference>
<dbReference type="Proteomes" id="UP000270205">
    <property type="component" value="Unassembled WGS sequence"/>
</dbReference>
<organism evidence="2 3">
    <name type="scientific">Bergeyella zoohelcum</name>
    <dbReference type="NCBI Taxonomy" id="1015"/>
    <lineage>
        <taxon>Bacteria</taxon>
        <taxon>Pseudomonadati</taxon>
        <taxon>Bacteroidota</taxon>
        <taxon>Flavobacteriia</taxon>
        <taxon>Flavobacteriales</taxon>
        <taxon>Weeksellaceae</taxon>
        <taxon>Bergeyella</taxon>
    </lineage>
</organism>
<accession>A0A7Z9CH29</accession>
<dbReference type="RefSeq" id="WP_125151225.1">
    <property type="nucleotide sequence ID" value="NZ_UYIV01000001.1"/>
</dbReference>
<evidence type="ECO:0000313" key="2">
    <source>
        <dbReference type="EMBL" id="VDH04125.1"/>
    </source>
</evidence>
<protein>
    <submittedName>
        <fullName evidence="2">Uncharacterized protein</fullName>
    </submittedName>
</protein>
<name>A0A7Z9CH29_9FLAO</name>
<dbReference type="AlphaFoldDB" id="A0A7Z9CH29"/>
<feature type="signal peptide" evidence="1">
    <location>
        <begin position="1"/>
        <end position="22"/>
    </location>
</feature>
<gene>
    <name evidence="2" type="ORF">NCTC12929_01287</name>
</gene>
<evidence type="ECO:0000256" key="1">
    <source>
        <dbReference type="SAM" id="SignalP"/>
    </source>
</evidence>
<feature type="chain" id="PRO_5031352298" evidence="1">
    <location>
        <begin position="23"/>
        <end position="540"/>
    </location>
</feature>
<evidence type="ECO:0000313" key="3">
    <source>
        <dbReference type="Proteomes" id="UP000270205"/>
    </source>
</evidence>